<feature type="compositionally biased region" description="Polar residues" evidence="1">
    <location>
        <begin position="32"/>
        <end position="42"/>
    </location>
</feature>
<evidence type="ECO:0000313" key="3">
    <source>
        <dbReference type="Proteomes" id="UP000801492"/>
    </source>
</evidence>
<keyword evidence="3" id="KW-1185">Reference proteome</keyword>
<protein>
    <recommendedName>
        <fullName evidence="4">DUF4371 domain-containing protein</fullName>
    </recommendedName>
</protein>
<name>A0A8K0G8S4_IGNLU</name>
<sequence length="246" mass="27336">LERKRKPEEEISKASTSSAEADAAASSSSASVNLTTSESNDPQTKKVQRLNKFNDLWLNEPNSSSWLCKNSNMKDGNDLANCILCSTAIRKKSLEIQNVPKISAYLPVKDLEINVRKAELKLAGALAANNILISFMDTWGPICKDIFPDSTIAKNTNLHRTKATDILKNVLGNTFVEDINEKLRTEKNFFSLIMDEMTDQSSIRQCCFTVVVYDGKTNKVEHLFLDMVEVSSGTATGLYDCLNQMP</sequence>
<proteinExistence type="predicted"/>
<dbReference type="AlphaFoldDB" id="A0A8K0G8S4"/>
<dbReference type="OrthoDB" id="6782434at2759"/>
<feature type="compositionally biased region" description="Low complexity" evidence="1">
    <location>
        <begin position="13"/>
        <end position="31"/>
    </location>
</feature>
<comment type="caution">
    <text evidence="2">The sequence shown here is derived from an EMBL/GenBank/DDBJ whole genome shotgun (WGS) entry which is preliminary data.</text>
</comment>
<feature type="region of interest" description="Disordered" evidence="1">
    <location>
        <begin position="1"/>
        <end position="46"/>
    </location>
</feature>
<evidence type="ECO:0000313" key="2">
    <source>
        <dbReference type="EMBL" id="KAF2889588.1"/>
    </source>
</evidence>
<feature type="compositionally biased region" description="Basic and acidic residues" evidence="1">
    <location>
        <begin position="1"/>
        <end position="12"/>
    </location>
</feature>
<organism evidence="2 3">
    <name type="scientific">Ignelater luminosus</name>
    <name type="common">Cucubano</name>
    <name type="synonym">Pyrophorus luminosus</name>
    <dbReference type="NCBI Taxonomy" id="2038154"/>
    <lineage>
        <taxon>Eukaryota</taxon>
        <taxon>Metazoa</taxon>
        <taxon>Ecdysozoa</taxon>
        <taxon>Arthropoda</taxon>
        <taxon>Hexapoda</taxon>
        <taxon>Insecta</taxon>
        <taxon>Pterygota</taxon>
        <taxon>Neoptera</taxon>
        <taxon>Endopterygota</taxon>
        <taxon>Coleoptera</taxon>
        <taxon>Polyphaga</taxon>
        <taxon>Elateriformia</taxon>
        <taxon>Elateroidea</taxon>
        <taxon>Elateridae</taxon>
        <taxon>Agrypninae</taxon>
        <taxon>Pyrophorini</taxon>
        <taxon>Ignelater</taxon>
    </lineage>
</organism>
<reference evidence="2" key="1">
    <citation type="submission" date="2019-08" db="EMBL/GenBank/DDBJ databases">
        <title>The genome of the North American firefly Photinus pyralis.</title>
        <authorList>
            <consortium name="Photinus pyralis genome working group"/>
            <person name="Fallon T.R."/>
            <person name="Sander Lower S.E."/>
            <person name="Weng J.-K."/>
        </authorList>
    </citation>
    <scope>NUCLEOTIDE SEQUENCE</scope>
    <source>
        <strain evidence="2">TRF0915ILg1</strain>
        <tissue evidence="2">Whole body</tissue>
    </source>
</reference>
<evidence type="ECO:0000256" key="1">
    <source>
        <dbReference type="SAM" id="MobiDB-lite"/>
    </source>
</evidence>
<gene>
    <name evidence="2" type="ORF">ILUMI_16585</name>
</gene>
<dbReference type="EMBL" id="VTPC01065099">
    <property type="protein sequence ID" value="KAF2889588.1"/>
    <property type="molecule type" value="Genomic_DNA"/>
</dbReference>
<dbReference type="PANTHER" id="PTHR37162:SF1">
    <property type="entry name" value="BED-TYPE DOMAIN-CONTAINING PROTEIN"/>
    <property type="match status" value="1"/>
</dbReference>
<dbReference type="Proteomes" id="UP000801492">
    <property type="component" value="Unassembled WGS sequence"/>
</dbReference>
<feature type="non-terminal residue" evidence="2">
    <location>
        <position position="1"/>
    </location>
</feature>
<accession>A0A8K0G8S4</accession>
<dbReference type="PANTHER" id="PTHR37162">
    <property type="entry name" value="HAT FAMILY DIMERISATION DOMAINCONTAINING PROTEIN-RELATED"/>
    <property type="match status" value="1"/>
</dbReference>
<evidence type="ECO:0008006" key="4">
    <source>
        <dbReference type="Google" id="ProtNLM"/>
    </source>
</evidence>